<dbReference type="EMBL" id="LSRX01000996">
    <property type="protein sequence ID" value="OLP85104.1"/>
    <property type="molecule type" value="Genomic_DNA"/>
</dbReference>
<feature type="compositionally biased region" description="Low complexity" evidence="2">
    <location>
        <begin position="372"/>
        <end position="387"/>
    </location>
</feature>
<comment type="caution">
    <text evidence="4">The sequence shown here is derived from an EMBL/GenBank/DDBJ whole genome shotgun (WGS) entry which is preliminary data.</text>
</comment>
<organism evidence="4 5">
    <name type="scientific">Symbiodinium microadriaticum</name>
    <name type="common">Dinoflagellate</name>
    <name type="synonym">Zooxanthella microadriatica</name>
    <dbReference type="NCBI Taxonomy" id="2951"/>
    <lineage>
        <taxon>Eukaryota</taxon>
        <taxon>Sar</taxon>
        <taxon>Alveolata</taxon>
        <taxon>Dinophyceae</taxon>
        <taxon>Suessiales</taxon>
        <taxon>Symbiodiniaceae</taxon>
        <taxon>Symbiodinium</taxon>
    </lineage>
</organism>
<evidence type="ECO:0000259" key="3">
    <source>
        <dbReference type="PROSITE" id="PS50958"/>
    </source>
</evidence>
<feature type="compositionally biased region" description="Basic and acidic residues" evidence="2">
    <location>
        <begin position="388"/>
        <end position="404"/>
    </location>
</feature>
<sequence>MRWRLASMSVAAQPGGGDSWAYCAQAIGQPITQKGFGAWPPQRGAALARGPGLPGSAALRAMARVKTELSQSARPRFAKQEGIGDQPPTLKGVKRKLEDDSDSDDGAPIRLPPGFGAIPEDIVEERRRQREEERILQLKATQPCRFGKKCKKRDCPNAHPEGLGAVAAAATEEVVALVVAAASAQYKQQLGRRKQTLSSILPKALELLSMLPWPWRWTILLASWTVSGEIPSALDDALDAETCESGDCDVSLRQLRGRRLGLDQDSEDDTVQDMEAPTCASFGCGHFVREHPCQCTSQCSRYGNCCSDYKATCLARSAKVLTKPTCAEFGCGTKYIHHHPCQCTPECEKFGNCCADFNSTCVLHKDPEEPATATVTEPAAANATATEAPKEAVSKEAEAAKEPEAPPATATAEGEGHWANTVDGIVRTTKEAWISGSGKIDKTMTCETAQRGDECWTAVTWAMNDGIYEHPEWWPELQPGASSFEEFQGHQHLMNATLCPQPCMLRYDVYSEPTYRSSREYAMKGVSYGASPLKSTKVLLTDDDFMTDITGAMWDSWGRGDLDVLASMGVNTLRMYGNDLNYSHRSFLDGAWKRDIDVIVGLSDWGFIQGPDPCDKKAALIYRG</sequence>
<keyword evidence="5" id="KW-1185">Reference proteome</keyword>
<gene>
    <name evidence="4" type="primary">ENDOU</name>
    <name evidence="4" type="ORF">AK812_SmicGene33936</name>
</gene>
<feature type="domain" description="SMB" evidence="3">
    <location>
        <begin position="322"/>
        <end position="366"/>
    </location>
</feature>
<dbReference type="InterPro" id="IPR036024">
    <property type="entry name" value="Somatomedin_B-like_dom_sf"/>
</dbReference>
<reference evidence="4 5" key="1">
    <citation type="submission" date="2016-02" db="EMBL/GenBank/DDBJ databases">
        <title>Genome analysis of coral dinoflagellate symbionts highlights evolutionary adaptations to a symbiotic lifestyle.</title>
        <authorList>
            <person name="Aranda M."/>
            <person name="Li Y."/>
            <person name="Liew Y.J."/>
            <person name="Baumgarten S."/>
            <person name="Simakov O."/>
            <person name="Wilson M."/>
            <person name="Piel J."/>
            <person name="Ashoor H."/>
            <person name="Bougouffa S."/>
            <person name="Bajic V.B."/>
            <person name="Ryu T."/>
            <person name="Ravasi T."/>
            <person name="Bayer T."/>
            <person name="Micklem G."/>
            <person name="Kim H."/>
            <person name="Bhak J."/>
            <person name="Lajeunesse T.C."/>
            <person name="Voolstra C.R."/>
        </authorList>
    </citation>
    <scope>NUCLEOTIDE SEQUENCE [LARGE SCALE GENOMIC DNA]</scope>
    <source>
        <strain evidence="4 5">CCMP2467</strain>
    </source>
</reference>
<proteinExistence type="predicted"/>
<dbReference type="SUPFAM" id="SSF90188">
    <property type="entry name" value="Somatomedin B domain"/>
    <property type="match status" value="2"/>
</dbReference>
<evidence type="ECO:0000256" key="2">
    <source>
        <dbReference type="SAM" id="MobiDB-lite"/>
    </source>
</evidence>
<dbReference type="PROSITE" id="PS00524">
    <property type="entry name" value="SMB_1"/>
    <property type="match status" value="2"/>
</dbReference>
<dbReference type="Gene3D" id="4.10.410.20">
    <property type="match status" value="2"/>
</dbReference>
<accession>A0A1Q9CQA0</accession>
<protein>
    <submittedName>
        <fullName evidence="4">Poly(U)-specific endoribonuclease</fullName>
    </submittedName>
</protein>
<dbReference type="Gene3D" id="3.20.20.80">
    <property type="entry name" value="Glycosidases"/>
    <property type="match status" value="1"/>
</dbReference>
<feature type="domain" description="SMB" evidence="3">
    <location>
        <begin position="275"/>
        <end position="318"/>
    </location>
</feature>
<dbReference type="AlphaFoldDB" id="A0A1Q9CQA0"/>
<dbReference type="Proteomes" id="UP000186817">
    <property type="component" value="Unassembled WGS sequence"/>
</dbReference>
<feature type="region of interest" description="Disordered" evidence="2">
    <location>
        <begin position="70"/>
        <end position="120"/>
    </location>
</feature>
<name>A0A1Q9CQA0_SYMMI</name>
<dbReference type="OrthoDB" id="431729at2759"/>
<evidence type="ECO:0000256" key="1">
    <source>
        <dbReference type="ARBA" id="ARBA00023157"/>
    </source>
</evidence>
<evidence type="ECO:0000313" key="5">
    <source>
        <dbReference type="Proteomes" id="UP000186817"/>
    </source>
</evidence>
<dbReference type="PROSITE" id="PS50958">
    <property type="entry name" value="SMB_2"/>
    <property type="match status" value="2"/>
</dbReference>
<evidence type="ECO:0000313" key="4">
    <source>
        <dbReference type="EMBL" id="OLP85104.1"/>
    </source>
</evidence>
<feature type="region of interest" description="Disordered" evidence="2">
    <location>
        <begin position="372"/>
        <end position="416"/>
    </location>
</feature>
<dbReference type="InterPro" id="IPR001212">
    <property type="entry name" value="Somatomedin_B_dom"/>
</dbReference>
<dbReference type="SMART" id="SM00201">
    <property type="entry name" value="SO"/>
    <property type="match status" value="2"/>
</dbReference>
<dbReference type="Pfam" id="PF01033">
    <property type="entry name" value="Somatomedin_B"/>
    <property type="match status" value="2"/>
</dbReference>
<keyword evidence="1" id="KW-1015">Disulfide bond</keyword>